<reference evidence="3" key="1">
    <citation type="submission" date="2017-09" db="EMBL/GenBank/DDBJ databases">
        <title>Depth-based differentiation of microbial function through sediment-hosted aquifers and enrichment of novel symbionts in the deep terrestrial subsurface.</title>
        <authorList>
            <person name="Probst A.J."/>
            <person name="Ladd B."/>
            <person name="Jarett J.K."/>
            <person name="Geller-Mcgrath D.E."/>
            <person name="Sieber C.M.K."/>
            <person name="Emerson J.B."/>
            <person name="Anantharaman K."/>
            <person name="Thomas B.C."/>
            <person name="Malmstrom R."/>
            <person name="Stieglmeier M."/>
            <person name="Klingl A."/>
            <person name="Woyke T."/>
            <person name="Ryan C.M."/>
            <person name="Banfield J.F."/>
        </authorList>
    </citation>
    <scope>NUCLEOTIDE SEQUENCE [LARGE SCALE GENOMIC DNA]</scope>
</reference>
<dbReference type="SUPFAM" id="SSF63825">
    <property type="entry name" value="YWTD domain"/>
    <property type="match status" value="1"/>
</dbReference>
<dbReference type="SUPFAM" id="SSF75011">
    <property type="entry name" value="3-carboxy-cis,cis-mucoante lactonizing enzyme"/>
    <property type="match status" value="1"/>
</dbReference>
<dbReference type="EMBL" id="PEYO01000007">
    <property type="protein sequence ID" value="PIU03745.1"/>
    <property type="molecule type" value="Genomic_DNA"/>
</dbReference>
<dbReference type="Pfam" id="PF01436">
    <property type="entry name" value="NHL"/>
    <property type="match status" value="1"/>
</dbReference>
<gene>
    <name evidence="2" type="ORF">COT44_01560</name>
</gene>
<organism evidence="2 3">
    <name type="scientific">Candidatus Shapirobacteria bacterium CG08_land_8_20_14_0_20_39_18</name>
    <dbReference type="NCBI Taxonomy" id="1974883"/>
    <lineage>
        <taxon>Bacteria</taxon>
        <taxon>Candidatus Shapironibacteriota</taxon>
    </lineage>
</organism>
<dbReference type="InterPro" id="IPR001258">
    <property type="entry name" value="NHL_repeat"/>
</dbReference>
<comment type="caution">
    <text evidence="2">The sequence shown here is derived from an EMBL/GenBank/DDBJ whole genome shotgun (WGS) entry which is preliminary data.</text>
</comment>
<dbReference type="Gene3D" id="2.120.10.30">
    <property type="entry name" value="TolB, C-terminal domain"/>
    <property type="match status" value="1"/>
</dbReference>
<proteinExistence type="predicted"/>
<evidence type="ECO:0000313" key="3">
    <source>
        <dbReference type="Proteomes" id="UP000228996"/>
    </source>
</evidence>
<dbReference type="AlphaFoldDB" id="A0A2M6XDJ1"/>
<protein>
    <recommendedName>
        <fullName evidence="4">NHL repeat containing protein</fullName>
    </recommendedName>
</protein>
<keyword evidence="1" id="KW-0677">Repeat</keyword>
<evidence type="ECO:0000313" key="2">
    <source>
        <dbReference type="EMBL" id="PIU03745.1"/>
    </source>
</evidence>
<sequence>MILGQGGFSERFFGEMKKEDLYLYMKTPRAVGFDGQTLAVGDYNAHTMFVWNAFPQKSGQKADFIYQDKNITKVATGVTIVDGKIFAAMDNQIYAWNKSFTNDNERPDFILGEHSRGNRTSRQALQSPYGLSSDNQHLFVADSNNNRILIYNKIPANSSDLPDVVLGQKDFSTNRFVARNSRNNPRPATDGKSLIVGDDYNSLVQIYKNLPDENLADVDIFTIEAGKNNICAYDGQLYCTAEDTIKRWNSLPDKENQGSDFILRQPGLKNASISVDEQYIYVFNSSAAKVLIWHKDSFNKGNNQPDWILSTEASESLLGPRQGSSQISSDGVHLAVADSNYSRVLIWELPIRQNNQGPTLVLGGRNLNSPPKLKLSLPQGVVVWQNHLFVSDTGSNRILIWSKFPQTQNDMPDIVLGQKDFYGNLPSNARDGLFQPSFMAFDGHFLWVGEFKWSDRLLRFSVQP</sequence>
<name>A0A2M6XDJ1_9BACT</name>
<dbReference type="InterPro" id="IPR011042">
    <property type="entry name" value="6-blade_b-propeller_TolB-like"/>
</dbReference>
<evidence type="ECO:0000256" key="1">
    <source>
        <dbReference type="ARBA" id="ARBA00022737"/>
    </source>
</evidence>
<dbReference type="Proteomes" id="UP000228996">
    <property type="component" value="Unassembled WGS sequence"/>
</dbReference>
<accession>A0A2M6XDJ1</accession>
<evidence type="ECO:0008006" key="4">
    <source>
        <dbReference type="Google" id="ProtNLM"/>
    </source>
</evidence>